<dbReference type="KEGG" id="vg:37619576"/>
<evidence type="ECO:0000256" key="1">
    <source>
        <dbReference type="SAM" id="MobiDB-lite"/>
    </source>
</evidence>
<name>B7ZGY9_9VIRU</name>
<protein>
    <submittedName>
        <fullName evidence="2">Coat protein</fullName>
    </submittedName>
</protein>
<dbReference type="Proteomes" id="UP000242143">
    <property type="component" value="Genome"/>
</dbReference>
<accession>B7ZGY9</accession>
<keyword evidence="2" id="KW-0946">Virion</keyword>
<evidence type="ECO:0000313" key="2">
    <source>
        <dbReference type="EMBL" id="CAQ53730.1"/>
    </source>
</evidence>
<dbReference type="EMBL" id="AM999772">
    <property type="protein sequence ID" value="CAQ53730.1"/>
    <property type="molecule type" value="Genomic_RNA"/>
</dbReference>
<reference evidence="2 3" key="1">
    <citation type="journal article" date="2008" name="Can. J. Plant Pathol.">
        <title>Identification and molecular characterization of a new dsRNA virus infecting Chondrostereum purpureum.</title>
        <authorList>
            <person name="Shamoun S.F."/>
            <person name="Varga A.M."/>
            <person name="Valverde R.A."/>
            <person name="Ramsfield T."/>
            <person name="Sumampong G."/>
            <person name="Elliott M."/>
            <person name="Masri S."/>
            <person name="James D."/>
        </authorList>
    </citation>
    <scope>NUCLEOTIDE SEQUENCE [LARGE SCALE GENOMIC DNA]</scope>
</reference>
<sequence>MSLSSGPVSQAVLTASEPAVPAPVEYRPGATQPDATGTMTQTASGTANAIFQSGATTAPEQPPVLIHVSDDAKSNEKMSAIDITRIAICYPMSTDSVLVPSWFLPSSRYLYRIVQEMDIIMLNTHRFTQSVHAWSPLVSRVYIAVLFWIQTIRCMQATGFLPREGIAFINELLQDFPARTLVVPGPLVSLFRSLCASSPSFGTYGDVFPAFETAGIGASPANCFTLNSARFPQWYMLMPNVALLLDQLTCFTQACVNNPATIGDFVIGDDLFGTPFDGTIGSHRQQRVAPGMTEPVYFNTKAAENHASMRNLMALPTRLNYDPQNATPLTLNEMFRFNTDKRWFSRIISTMTVYSKFFDGSVTLYECPPVGPPAAQVSMVRTQPMRFEASNTAQAMETESFESTAISVNRSLSLHDEKVALAALINETLVSTGDQPIYAAQRLGPFWNISPTRRQAYRFDPSFVLPSVIRDHYALTTATR</sequence>
<dbReference type="GeneID" id="37619576"/>
<dbReference type="RefSeq" id="YP_009508235.1">
    <property type="nucleotide sequence ID" value="NC_038915.1"/>
</dbReference>
<organism evidence="2 3">
    <name type="scientific">Chondrostereum purpureum cryptic virus 1</name>
    <dbReference type="NCBI Taxonomy" id="529380"/>
    <lineage>
        <taxon>Viruses</taxon>
        <taxon>Riboviria</taxon>
        <taxon>Orthornavirae</taxon>
        <taxon>Pisuviricota</taxon>
        <taxon>Duplopiviricetes</taxon>
        <taxon>Durnavirales</taxon>
        <taxon>Partitiviridae</taxon>
        <taxon>Alphapartitivirus</taxon>
        <taxon>Alphapartitivirus chondrosteri</taxon>
    </lineage>
</organism>
<proteinExistence type="predicted"/>
<keyword evidence="3" id="KW-1185">Reference proteome</keyword>
<keyword evidence="2" id="KW-0167">Capsid protein</keyword>
<dbReference type="OrthoDB" id="10779at10239"/>
<evidence type="ECO:0000313" key="3">
    <source>
        <dbReference type="Proteomes" id="UP000242143"/>
    </source>
</evidence>
<feature type="region of interest" description="Disordered" evidence="1">
    <location>
        <begin position="19"/>
        <end position="41"/>
    </location>
</feature>
<gene>
    <name evidence="2" type="primary">CP</name>
</gene>
<dbReference type="GO" id="GO:0019028">
    <property type="term" value="C:viral capsid"/>
    <property type="evidence" value="ECO:0007669"/>
    <property type="project" value="UniProtKB-KW"/>
</dbReference>